<dbReference type="CTD" id="136030439"/>
<dbReference type="PANTHER" id="PTHR10133">
    <property type="entry name" value="DNA POLYMERASE I"/>
    <property type="match status" value="1"/>
</dbReference>
<feature type="domain" description="Helicase ATP-binding" evidence="8">
    <location>
        <begin position="258"/>
        <end position="432"/>
    </location>
</feature>
<dbReference type="Gene3D" id="3.30.70.370">
    <property type="match status" value="1"/>
</dbReference>
<organism evidence="10 11">
    <name type="scientific">Bombus terrestris</name>
    <name type="common">Buff-tailed bumblebee</name>
    <name type="synonym">Apis terrestris</name>
    <dbReference type="NCBI Taxonomy" id="30195"/>
    <lineage>
        <taxon>Eukaryota</taxon>
        <taxon>Metazoa</taxon>
        <taxon>Ecdysozoa</taxon>
        <taxon>Arthropoda</taxon>
        <taxon>Hexapoda</taxon>
        <taxon>Insecta</taxon>
        <taxon>Pterygota</taxon>
        <taxon>Neoptera</taxon>
        <taxon>Endopterygota</taxon>
        <taxon>Hymenoptera</taxon>
        <taxon>Apocrita</taxon>
        <taxon>Aculeata</taxon>
        <taxon>Apoidea</taxon>
        <taxon>Anthophila</taxon>
        <taxon>Apidae</taxon>
        <taxon>Bombus</taxon>
        <taxon>Bombus</taxon>
    </lineage>
</organism>
<dbReference type="PROSITE" id="PS51194">
    <property type="entry name" value="HELICASE_CTER"/>
    <property type="match status" value="1"/>
</dbReference>
<evidence type="ECO:0000256" key="1">
    <source>
        <dbReference type="ARBA" id="ARBA00004123"/>
    </source>
</evidence>
<evidence type="ECO:0000259" key="8">
    <source>
        <dbReference type="PROSITE" id="PS51192"/>
    </source>
</evidence>
<dbReference type="Gene3D" id="1.10.150.20">
    <property type="entry name" value="5' to 3' exonuclease, C-terminal subdomain"/>
    <property type="match status" value="1"/>
</dbReference>
<feature type="region of interest" description="Disordered" evidence="7">
    <location>
        <begin position="79"/>
        <end position="99"/>
    </location>
</feature>
<dbReference type="Gene3D" id="3.40.50.300">
    <property type="entry name" value="P-loop containing nucleotide triphosphate hydrolases"/>
    <property type="match status" value="2"/>
</dbReference>
<dbReference type="PANTHER" id="PTHR10133:SF62">
    <property type="entry name" value="DNA POLYMERASE THETA"/>
    <property type="match status" value="1"/>
</dbReference>
<dbReference type="CDD" id="cd08638">
    <property type="entry name" value="DNA_pol_A_theta"/>
    <property type="match status" value="1"/>
</dbReference>
<dbReference type="SUPFAM" id="SSF56672">
    <property type="entry name" value="DNA/RNA polymerases"/>
    <property type="match status" value="1"/>
</dbReference>
<evidence type="ECO:0000256" key="2">
    <source>
        <dbReference type="ARBA" id="ARBA00022741"/>
    </source>
</evidence>
<dbReference type="FunFam" id="3.40.50.300:FF:000885">
    <property type="entry name" value="DNA polymerase theta"/>
    <property type="match status" value="1"/>
</dbReference>
<dbReference type="PRINTS" id="PR00868">
    <property type="entry name" value="DNAPOLI"/>
</dbReference>
<evidence type="ECO:0000256" key="6">
    <source>
        <dbReference type="ARBA" id="ARBA00023242"/>
    </source>
</evidence>
<dbReference type="SMART" id="SM00490">
    <property type="entry name" value="HELICc"/>
    <property type="match status" value="1"/>
</dbReference>
<dbReference type="Pfam" id="PF00476">
    <property type="entry name" value="DNA_pol_A"/>
    <property type="match status" value="1"/>
</dbReference>
<keyword evidence="10" id="KW-1185">Reference proteome</keyword>
<keyword evidence="6" id="KW-0539">Nucleus</keyword>
<dbReference type="SUPFAM" id="SSF52540">
    <property type="entry name" value="P-loop containing nucleoside triphosphate hydrolases"/>
    <property type="match status" value="1"/>
</dbReference>
<keyword evidence="4" id="KW-0067">ATP-binding</keyword>
<dbReference type="InterPro" id="IPR043502">
    <property type="entry name" value="DNA/RNA_pol_sf"/>
</dbReference>
<dbReference type="InterPro" id="IPR001098">
    <property type="entry name" value="DNA-dir_DNA_pol_A_palm_dom"/>
</dbReference>
<dbReference type="SUPFAM" id="SSF158702">
    <property type="entry name" value="Sec63 N-terminal domain-like"/>
    <property type="match status" value="1"/>
</dbReference>
<dbReference type="GO" id="GO:0005634">
    <property type="term" value="C:nucleus"/>
    <property type="evidence" value="ECO:0007669"/>
    <property type="project" value="UniProtKB-SubCell"/>
</dbReference>
<dbReference type="GO" id="GO:0097681">
    <property type="term" value="P:double-strand break repair via alternative nonhomologous end joining"/>
    <property type="evidence" value="ECO:0007669"/>
    <property type="project" value="TreeGrafter"/>
</dbReference>
<dbReference type="FunFam" id="3.40.50.300:FF:000813">
    <property type="entry name" value="helicase POLQ-like isoform X1"/>
    <property type="match status" value="1"/>
</dbReference>
<dbReference type="Pfam" id="PF21099">
    <property type="entry name" value="POLQ_helical"/>
    <property type="match status" value="1"/>
</dbReference>
<dbReference type="RefSeq" id="XP_012170163.2">
    <property type="nucleotide sequence ID" value="XM_012314773.2"/>
</dbReference>
<dbReference type="Pfam" id="PF00270">
    <property type="entry name" value="DEAD"/>
    <property type="match status" value="1"/>
</dbReference>
<evidence type="ECO:0000313" key="10">
    <source>
        <dbReference type="Proteomes" id="UP000835206"/>
    </source>
</evidence>
<accession>A0A9B2JLM5</accession>
<gene>
    <name evidence="11" type="primary">LOC100646840</name>
</gene>
<dbReference type="CDD" id="cd18026">
    <property type="entry name" value="DEXHc_POLQ-like"/>
    <property type="match status" value="1"/>
</dbReference>
<dbReference type="Gene3D" id="1.20.1060.10">
    <property type="entry name" value="Taq DNA Polymerase, Chain T, domain 4"/>
    <property type="match status" value="1"/>
</dbReference>
<dbReference type="InterPro" id="IPR048960">
    <property type="entry name" value="POLQ-like_helical"/>
</dbReference>
<dbReference type="Gene3D" id="1.10.3380.20">
    <property type="match status" value="1"/>
</dbReference>
<dbReference type="Gene3D" id="3.30.420.10">
    <property type="entry name" value="Ribonuclease H-like superfamily/Ribonuclease H"/>
    <property type="match status" value="1"/>
</dbReference>
<dbReference type="SMART" id="SM00482">
    <property type="entry name" value="POLAc"/>
    <property type="match status" value="1"/>
</dbReference>
<dbReference type="GO" id="GO:0003677">
    <property type="term" value="F:DNA binding"/>
    <property type="evidence" value="ECO:0007669"/>
    <property type="project" value="InterPro"/>
</dbReference>
<evidence type="ECO:0000256" key="3">
    <source>
        <dbReference type="ARBA" id="ARBA00022763"/>
    </source>
</evidence>
<dbReference type="KEGG" id="bter:100646840"/>
<dbReference type="InterPro" id="IPR046931">
    <property type="entry name" value="HTH_61"/>
</dbReference>
<dbReference type="Proteomes" id="UP000835206">
    <property type="component" value="Chromosome 12"/>
</dbReference>
<proteinExistence type="predicted"/>
<dbReference type="InterPro" id="IPR027417">
    <property type="entry name" value="P-loop_NTPase"/>
</dbReference>
<dbReference type="OrthoDB" id="2320933at2759"/>
<dbReference type="Pfam" id="PF00271">
    <property type="entry name" value="Helicase_C"/>
    <property type="match status" value="1"/>
</dbReference>
<evidence type="ECO:0000259" key="9">
    <source>
        <dbReference type="PROSITE" id="PS51194"/>
    </source>
</evidence>
<keyword evidence="3" id="KW-0227">DNA damage</keyword>
<dbReference type="GO" id="GO:0006261">
    <property type="term" value="P:DNA-templated DNA replication"/>
    <property type="evidence" value="ECO:0007669"/>
    <property type="project" value="InterPro"/>
</dbReference>
<keyword evidence="2" id="KW-0547">Nucleotide-binding</keyword>
<dbReference type="InterPro" id="IPR036397">
    <property type="entry name" value="RNaseH_sf"/>
</dbReference>
<dbReference type="InterPro" id="IPR011545">
    <property type="entry name" value="DEAD/DEAH_box_helicase_dom"/>
</dbReference>
<dbReference type="GO" id="GO:0003887">
    <property type="term" value="F:DNA-directed DNA polymerase activity"/>
    <property type="evidence" value="ECO:0007669"/>
    <property type="project" value="InterPro"/>
</dbReference>
<reference evidence="11" key="1">
    <citation type="submission" date="2025-08" db="UniProtKB">
        <authorList>
            <consortium name="RefSeq"/>
        </authorList>
    </citation>
    <scope>IDENTIFICATION</scope>
</reference>
<sequence>MYIFFIYNIQVTQNCKMQCLNKMPSFGDDTLSACIQAEVKNMDITNDCNDADKCFKDDTFLSKVTNISNNINKDIEIKGKSHSSTNRKRTSSQNNLKCKELKRDNVLKSKLVSRTNVKKSKSKNITSSKENHDSYRISKENANVNVNYINNISSNTSILPKQYNKSESSTLHVDNSNEKSNVANTITIDTSNVKLSDSNILVSNKEKSSKLNASISIIPTQERNKLASWGLPPNILQKYEARGVITMFDWQTECLSNHKIIEENHNLVYSAPTSAGKTLVAEILMIKTVLERRKKVIFILPFVSVVREKMYYFQDLLSDSGVRVEGFMGGVMPAGGFAATHIAIATIEKANSLVNHLMEENELINLGSVIIDELHLVGDPNRGYLLELLLTKLKYMTFRNENVNIQLIGMSATLPNLSILAKWLDAELYKTEFRPIPLNEQCKIGRSIYDNKLCLIRNLTPMPELTMDSDDILHLCIETISDGHSVLIFCSTKNWCEKLAEQIAAAFCKLGRENTKLGKTLRQQLDTALISETLEQLKRSPTGLDNILKNTVSFGTAFHHAGLTMDERDIIEGSFRSGSLRVLVATSTLSSGVNLPARRVIIRSPKFAGKLLDSLTYRQMIGRAGRMGKDTAGESILMCNPTEQKAAEILLSASLEPIESCLEDSTPLIRALLEAIASEIVHTPLHLELYIKCTLVSLSDEYNSKGTWNDAIKFLVDNEFLLLQKTEDGHRWVATAFGKACLAASISPRDGLFLLEELQKARRCFVLDTELHVIYLVTPLNSGNQIGSIDWMTFLELWRMLSESERRVGQLVGVEERFLTLAVQGIIRPGKSLSIHKRFYTALALHDLVREVPLTVVCTKYGCCRGVLQTLQQSASTFAGMITQFCKQLGWGCLELLVSQFQTRLQFGVCRELLDLLRLPMLNGLRARSLYKHGITSVAELAIANELDVERALYKALPFESEKEQDGEHESEAVKRNKMRTVFVTGKDGLTPHEAATMLVHEARTLVQNELKLQDMSWKQNDQLVITNKSNSEISLYEQQDRFQATKCTNVEIKLETTYSNSKNKDNLSEIVIQNKYEKNSCSIINEGMNKNVNFVNEKESSLNHKYDKNKKSKIDENITKNIDDPKCNLENNILQETKHDDLKLTDQLLQIDIPEFCDILAEELSTNFFESSSPKITSASRRNSESLLDFDDRKRDCTRNVTIKHSINEVQNIQNVSDIPTKKIRISDETSTKVSACRNTITHLSSFQNDIKTEVLSRSPSLFDDSLNLDTQICNVLEQNIVDSLQFTEFEETRSADPKVTIQDKKDVKLQITSNTNSNETVTEKNVKDKHINKNSSNLQVKQSTLSWKDDSWNETKKIMEKLNQTKDKNNHNISVKYNIKDGKNANVQHFVETNEISSSTLEIKKKCDIKFERAVDDYIKKGSQKRWLSNVQVAKSPIANVSVVFSKNGETLLASNKSDSDEIVIASQNINSPATSSKLQSKLDSVRKQKLYTQKVSDRTFDDKNHATTVSDRIEIEKCKIKSKLNEILIQKTLTSKNSSIDGVISNSDEDTPIKSENFLQKSTFNLKSTQNSPKTCVKTNELTDTVNETTNWNTLNIIKVGSDRATFNLFKREVMQKRYIALALNCELYNDKTNNIGSKIIGPTTIERKKRSKKMENYVHAEKKLCGAAIAWENNIAYYISFSNERDLKIPGKDQMKLLKELLGNTFLYVKCFATKEMFKTLYKCCSITASCKFLDPKVAGWLHHGSSREKTFHEMVKEYFPQGCFIAKRIGTCYDVGPGLYIESEIAGELRASAEAVLTWHITDKLLDKLEQQSPTLLYTFKDIEMRTVTLLACMELTGLGVSLKSLQDLSSIIHEEMMSLEEQAYALCGRRFNFSSSKQVGEILGLYKGKKISVNKAVLEQSDHPVSNLVMSWRKLSATQSKIIYPILNLAQHSSRIHGNCITSTLTGRVSMHEPNLQNVPKDFNFKDNSFTISVRMAFIPAIGNVMLSADYCQLELRILAHFSRDILLCDIMRKPGDIFKNIAANWNHISEDQVDDKIRQHTKQLCYGMIYGMGVKTLAENLSVDEVKAKEFLESFMNAYPGISKWLTNVLDEARTNGYITTILERRRMFPELTSTNPVEKLQAERQAVNTKVQGSAADIAKKAMVNIEERIRVEFPMATTIMPSSNPIRKLRSNSREAQQRGGYLVLQLHDELLYEVNIHDLNQVAKIVKESMEQVCQLAVPLPVKLKVGPAWGDLSEYTVC</sequence>
<feature type="domain" description="Helicase C-terminal" evidence="9">
    <location>
        <begin position="471"/>
        <end position="691"/>
    </location>
</feature>
<dbReference type="InterPro" id="IPR014001">
    <property type="entry name" value="Helicase_ATP-bd"/>
</dbReference>
<evidence type="ECO:0000256" key="5">
    <source>
        <dbReference type="ARBA" id="ARBA00023204"/>
    </source>
</evidence>
<dbReference type="CDD" id="cd18795">
    <property type="entry name" value="SF2_C_Ski2"/>
    <property type="match status" value="1"/>
</dbReference>
<evidence type="ECO:0000256" key="4">
    <source>
        <dbReference type="ARBA" id="ARBA00022840"/>
    </source>
</evidence>
<dbReference type="SMART" id="SM00487">
    <property type="entry name" value="DEXDc"/>
    <property type="match status" value="1"/>
</dbReference>
<keyword evidence="5" id="KW-0234">DNA repair</keyword>
<dbReference type="FunFam" id="1.10.150.20:FF:000070">
    <property type="entry name" value="DNA polymerase I, putative"/>
    <property type="match status" value="1"/>
</dbReference>
<name>A0A9B2JLM5_BOMTE</name>
<dbReference type="PROSITE" id="PS51192">
    <property type="entry name" value="HELICASE_ATP_BIND_1"/>
    <property type="match status" value="1"/>
</dbReference>
<dbReference type="GeneID" id="100646840"/>
<dbReference type="InterPro" id="IPR001650">
    <property type="entry name" value="Helicase_C-like"/>
</dbReference>
<protein>
    <submittedName>
        <fullName evidence="11">DNA polymerase theta isoform X1</fullName>
    </submittedName>
</protein>
<dbReference type="InterPro" id="IPR002298">
    <property type="entry name" value="DNA_polymerase_A"/>
</dbReference>
<evidence type="ECO:0000256" key="7">
    <source>
        <dbReference type="SAM" id="MobiDB-lite"/>
    </source>
</evidence>
<dbReference type="GO" id="GO:0005524">
    <property type="term" value="F:ATP binding"/>
    <property type="evidence" value="ECO:0007669"/>
    <property type="project" value="UniProtKB-KW"/>
</dbReference>
<comment type="subcellular location">
    <subcellularLocation>
        <location evidence="1">Nucleus</location>
    </subcellularLocation>
</comment>
<dbReference type="Pfam" id="PF20470">
    <property type="entry name" value="HTH_61"/>
    <property type="match status" value="1"/>
</dbReference>
<evidence type="ECO:0000313" key="11">
    <source>
        <dbReference type="RefSeq" id="XP_012170163.2"/>
    </source>
</evidence>